<dbReference type="CDD" id="cd01299">
    <property type="entry name" value="Met_dep_hydrolase_A"/>
    <property type="match status" value="1"/>
</dbReference>
<comment type="caution">
    <text evidence="3">The sequence shown here is derived from an EMBL/GenBank/DDBJ whole genome shotgun (WGS) entry which is preliminary data.</text>
</comment>
<reference evidence="3 4" key="1">
    <citation type="submission" date="2006-05" db="EMBL/GenBank/DDBJ databases">
        <authorList>
            <person name="King G."/>
            <person name="Ferriera S."/>
            <person name="Johnson J."/>
            <person name="Kravitz S."/>
            <person name="Beeson K."/>
            <person name="Sutton G."/>
            <person name="Rogers Y.-H."/>
            <person name="Friedman R."/>
            <person name="Frazier M."/>
            <person name="Venter J.C."/>
        </authorList>
    </citation>
    <scope>NUCLEOTIDE SEQUENCE [LARGE SCALE GENOMIC DNA]</scope>
    <source>
        <strain evidence="4">ATCC 25650 / DSM 13394 / JCM 20685 / NBRC 16684 / NCIMB 2208 / IAM 12614 / B1</strain>
    </source>
</reference>
<dbReference type="SUPFAM" id="SSF51556">
    <property type="entry name" value="Metallo-dependent hydrolases"/>
    <property type="match status" value="1"/>
</dbReference>
<protein>
    <recommendedName>
        <fullName evidence="2">Amidohydrolase-related domain-containing protein</fullName>
    </recommendedName>
</protein>
<dbReference type="Gene3D" id="2.30.40.10">
    <property type="entry name" value="Urease, subunit C, domain 1"/>
    <property type="match status" value="1"/>
</dbReference>
<dbReference type="SUPFAM" id="SSF51338">
    <property type="entry name" value="Composite domain of metallo-dependent hydrolases"/>
    <property type="match status" value="2"/>
</dbReference>
<dbReference type="GO" id="GO:0016810">
    <property type="term" value="F:hydrolase activity, acting on carbon-nitrogen (but not peptide) bonds"/>
    <property type="evidence" value="ECO:0007669"/>
    <property type="project" value="InterPro"/>
</dbReference>
<dbReference type="Proteomes" id="UP000004848">
    <property type="component" value="Unassembled WGS sequence"/>
</dbReference>
<dbReference type="AlphaFoldDB" id="A0NUD1"/>
<feature type="domain" description="Amidohydrolase-related" evidence="2">
    <location>
        <begin position="82"/>
        <end position="441"/>
    </location>
</feature>
<sequence length="447" mass="47914">MRKLTPKNLTAALAVAVSFALPAAAQDASGPILFTNVNVFDGVNEALIENANVMVTDNLITAVSTEPLAVAGGREIDGGGRTLMPGLTDCHWHSMAANISGDVFAADVGKLNLVAALGAEKTLMRGFTSIRDMGGNVFDLKSVIDEGMYAGPRIYAAGAMISQTSGHADFRKPIDIPQSYSRDLTPQEGMGSVAIADGKAQVLQRVRENLMRGAAFIKLMGGGGVASPSDPLDVSQYTVEEIAAAVEVAQNWGTYVTVHSYTAKAIQNAIRGGVRNVEHGQMIDEETAQLMKETNTSICLQPFYDDEDAIPLPAGSFQEEKYQAMISGTDTAFALAQKYDLLFGFGTDSQGMPALAARQGAQLAKLSRYYEPWEVLKIATSQNYEIFKRSGPRDPYPGDNGVVREGAYADLLLVDGNPLENIDLIADPDKNFVIIMKDGVIYKNTIE</sequence>
<gene>
    <name evidence="3" type="ORF">SIAM614_02611</name>
</gene>
<dbReference type="EMBL" id="AAUW01000009">
    <property type="protein sequence ID" value="EAV43533.1"/>
    <property type="molecule type" value="Genomic_DNA"/>
</dbReference>
<evidence type="ECO:0000256" key="1">
    <source>
        <dbReference type="SAM" id="SignalP"/>
    </source>
</evidence>
<dbReference type="PANTHER" id="PTHR43135:SF3">
    <property type="entry name" value="ALPHA-D-RIBOSE 1-METHYLPHOSPHONATE 5-TRIPHOSPHATE DIPHOSPHATASE"/>
    <property type="match status" value="1"/>
</dbReference>
<dbReference type="PANTHER" id="PTHR43135">
    <property type="entry name" value="ALPHA-D-RIBOSE 1-METHYLPHOSPHONATE 5-TRIPHOSPHATE DIPHOSPHATASE"/>
    <property type="match status" value="1"/>
</dbReference>
<evidence type="ECO:0000259" key="2">
    <source>
        <dbReference type="Pfam" id="PF01979"/>
    </source>
</evidence>
<feature type="signal peptide" evidence="1">
    <location>
        <begin position="1"/>
        <end position="25"/>
    </location>
</feature>
<dbReference type="GeneID" id="68847053"/>
<dbReference type="RefSeq" id="WP_006935348.1">
    <property type="nucleotide sequence ID" value="NZ_AAUW01000009.1"/>
</dbReference>
<dbReference type="InterPro" id="IPR057744">
    <property type="entry name" value="OTAase-like"/>
</dbReference>
<evidence type="ECO:0000313" key="3">
    <source>
        <dbReference type="EMBL" id="EAV43533.1"/>
    </source>
</evidence>
<organism evidence="3 4">
    <name type="scientific">Roseibium aggregatum (strain ATCC 25650 / DSM 13394 / JCM 20685 / NBRC 16684 / NCIMB 2208 / IAM 12614 / B1)</name>
    <name type="common">Stappia aggregata</name>
    <dbReference type="NCBI Taxonomy" id="384765"/>
    <lineage>
        <taxon>Bacteria</taxon>
        <taxon>Pseudomonadati</taxon>
        <taxon>Pseudomonadota</taxon>
        <taxon>Alphaproteobacteria</taxon>
        <taxon>Hyphomicrobiales</taxon>
        <taxon>Stappiaceae</taxon>
        <taxon>Roseibium</taxon>
    </lineage>
</organism>
<dbReference type="OrthoDB" id="9765769at2"/>
<dbReference type="InterPro" id="IPR051781">
    <property type="entry name" value="Metallo-dep_Hydrolase"/>
</dbReference>
<proteinExistence type="predicted"/>
<dbReference type="eggNOG" id="COG1228">
    <property type="taxonomic scope" value="Bacteria"/>
</dbReference>
<feature type="chain" id="PRO_5002628099" description="Amidohydrolase-related domain-containing protein" evidence="1">
    <location>
        <begin position="26"/>
        <end position="447"/>
    </location>
</feature>
<keyword evidence="1" id="KW-0732">Signal</keyword>
<dbReference type="Pfam" id="PF01979">
    <property type="entry name" value="Amidohydro_1"/>
    <property type="match status" value="1"/>
</dbReference>
<dbReference type="InterPro" id="IPR011059">
    <property type="entry name" value="Metal-dep_hydrolase_composite"/>
</dbReference>
<dbReference type="InterPro" id="IPR032466">
    <property type="entry name" value="Metal_Hydrolase"/>
</dbReference>
<dbReference type="Gene3D" id="3.20.20.140">
    <property type="entry name" value="Metal-dependent hydrolases"/>
    <property type="match status" value="1"/>
</dbReference>
<evidence type="ECO:0000313" key="4">
    <source>
        <dbReference type="Proteomes" id="UP000004848"/>
    </source>
</evidence>
<accession>A0NUD1</accession>
<name>A0NUD1_ROSAI</name>
<dbReference type="InterPro" id="IPR006680">
    <property type="entry name" value="Amidohydro-rel"/>
</dbReference>